<dbReference type="Gene3D" id="2.10.50.10">
    <property type="entry name" value="Tumor Necrosis Factor Receptor, subunit A, domain 2"/>
    <property type="match status" value="3"/>
</dbReference>
<evidence type="ECO:0000313" key="4">
    <source>
        <dbReference type="EMBL" id="CAK6971914.1"/>
    </source>
</evidence>
<dbReference type="InterPro" id="IPR052135">
    <property type="entry name" value="TNFRSF5"/>
</dbReference>
<evidence type="ECO:0000313" key="5">
    <source>
        <dbReference type="Proteomes" id="UP001314229"/>
    </source>
</evidence>
<feature type="transmembrane region" description="Helical" evidence="1">
    <location>
        <begin position="200"/>
        <end position="223"/>
    </location>
</feature>
<protein>
    <submittedName>
        <fullName evidence="4">Tumor necrosis factor receptor superfamily member 5</fullName>
    </submittedName>
</protein>
<dbReference type="AlphaFoldDB" id="A0AAV1PMP2"/>
<keyword evidence="1" id="KW-0812">Transmembrane</keyword>
<evidence type="ECO:0000256" key="1">
    <source>
        <dbReference type="SAM" id="Phobius"/>
    </source>
</evidence>
<feature type="domain" description="TNFR-Cys" evidence="3">
    <location>
        <begin position="155"/>
        <end position="192"/>
    </location>
</feature>
<feature type="signal peptide" evidence="2">
    <location>
        <begin position="1"/>
        <end position="28"/>
    </location>
</feature>
<keyword evidence="2" id="KW-0732">Signal</keyword>
<dbReference type="Pfam" id="PF00020">
    <property type="entry name" value="TNFR_c6"/>
    <property type="match status" value="1"/>
</dbReference>
<dbReference type="PANTHER" id="PTHR46875:SF3">
    <property type="entry name" value="CD40 MOLECULE, TNF RECEPTOR SUPERFAMILY MEMBER 5"/>
    <property type="match status" value="1"/>
</dbReference>
<dbReference type="SUPFAM" id="SSF57586">
    <property type="entry name" value="TNF receptor-like"/>
    <property type="match status" value="2"/>
</dbReference>
<keyword evidence="1" id="KW-1133">Transmembrane helix</keyword>
<accession>A0AAV1PMP2</accession>
<name>A0AAV1PMP2_SCOSC</name>
<dbReference type="SMART" id="SM00208">
    <property type="entry name" value="TNFR"/>
    <property type="match status" value="3"/>
</dbReference>
<keyword evidence="1" id="KW-0472">Membrane</keyword>
<sequence>MPRFSAQLFKMHLLLLMMILPVFMVVTAGMSPCDPLTQYDVGGVCCMKCAPGTYMTSQGTCSEPQCVNCGENEYQETYTAEQKCKRQPYCDPNKNFKVLDFKEKSKTERYDCQCAEGFHCSREGCLFCLRHKTCKPGERIQYKGNQTHDIVCQKCPEGTFIESSDGVCKKWKECESGYHIVTNGTVSSDNICAENSRGHLLVICVVVALVLVIASAVLVVWLCRGLRGGVCKSRKAATQRRTTNNVPNCRSYQRRARDYNSVLTRRYRKRAGGERAPAEPN</sequence>
<gene>
    <name evidence="4" type="ORF">FSCOSCO3_A012656</name>
</gene>
<feature type="chain" id="PRO_5043382181" evidence="2">
    <location>
        <begin position="29"/>
        <end position="281"/>
    </location>
</feature>
<comment type="caution">
    <text evidence="4">The sequence shown here is derived from an EMBL/GenBank/DDBJ whole genome shotgun (WGS) entry which is preliminary data.</text>
</comment>
<dbReference type="GO" id="GO:0009897">
    <property type="term" value="C:external side of plasma membrane"/>
    <property type="evidence" value="ECO:0007669"/>
    <property type="project" value="TreeGrafter"/>
</dbReference>
<dbReference type="InterPro" id="IPR001368">
    <property type="entry name" value="TNFR/NGFR_Cys_rich_reg"/>
</dbReference>
<organism evidence="4 5">
    <name type="scientific">Scomber scombrus</name>
    <name type="common">Atlantic mackerel</name>
    <name type="synonym">Scomber vernalis</name>
    <dbReference type="NCBI Taxonomy" id="13677"/>
    <lineage>
        <taxon>Eukaryota</taxon>
        <taxon>Metazoa</taxon>
        <taxon>Chordata</taxon>
        <taxon>Craniata</taxon>
        <taxon>Vertebrata</taxon>
        <taxon>Euteleostomi</taxon>
        <taxon>Actinopterygii</taxon>
        <taxon>Neopterygii</taxon>
        <taxon>Teleostei</taxon>
        <taxon>Neoteleostei</taxon>
        <taxon>Acanthomorphata</taxon>
        <taxon>Pelagiaria</taxon>
        <taxon>Scombriformes</taxon>
        <taxon>Scombridae</taxon>
        <taxon>Scomber</taxon>
    </lineage>
</organism>
<feature type="domain" description="TNFR-Cys" evidence="3">
    <location>
        <begin position="114"/>
        <end position="152"/>
    </location>
</feature>
<dbReference type="EMBL" id="CAWUFR010000188">
    <property type="protein sequence ID" value="CAK6971914.1"/>
    <property type="molecule type" value="Genomic_DNA"/>
</dbReference>
<feature type="domain" description="TNFR-Cys" evidence="3">
    <location>
        <begin position="33"/>
        <end position="66"/>
    </location>
</feature>
<evidence type="ECO:0000259" key="3">
    <source>
        <dbReference type="SMART" id="SM00208"/>
    </source>
</evidence>
<dbReference type="Proteomes" id="UP001314229">
    <property type="component" value="Unassembled WGS sequence"/>
</dbReference>
<keyword evidence="4" id="KW-0675">Receptor</keyword>
<proteinExistence type="predicted"/>
<dbReference type="GO" id="GO:0002768">
    <property type="term" value="P:immune response-regulating cell surface receptor signaling pathway"/>
    <property type="evidence" value="ECO:0007669"/>
    <property type="project" value="TreeGrafter"/>
</dbReference>
<reference evidence="4 5" key="1">
    <citation type="submission" date="2024-01" db="EMBL/GenBank/DDBJ databases">
        <authorList>
            <person name="Alioto T."/>
            <person name="Alioto T."/>
            <person name="Gomez Garrido J."/>
        </authorList>
    </citation>
    <scope>NUCLEOTIDE SEQUENCE [LARGE SCALE GENOMIC DNA]</scope>
</reference>
<dbReference type="PANTHER" id="PTHR46875">
    <property type="entry name" value="TUMOR NECROSIS FACTOR RECEPTOR SUPERFAMILY MEMBER 5"/>
    <property type="match status" value="1"/>
</dbReference>
<evidence type="ECO:0000256" key="2">
    <source>
        <dbReference type="SAM" id="SignalP"/>
    </source>
</evidence>
<dbReference type="GO" id="GO:0035631">
    <property type="term" value="C:CD40 receptor complex"/>
    <property type="evidence" value="ECO:0007669"/>
    <property type="project" value="TreeGrafter"/>
</dbReference>
<keyword evidence="5" id="KW-1185">Reference proteome</keyword>